<dbReference type="Proteomes" id="UP001331515">
    <property type="component" value="Unassembled WGS sequence"/>
</dbReference>
<evidence type="ECO:0000313" key="1">
    <source>
        <dbReference type="EMBL" id="KAK5935050.1"/>
    </source>
</evidence>
<comment type="caution">
    <text evidence="1">The sequence shown here is derived from an EMBL/GenBank/DDBJ whole genome shotgun (WGS) entry which is preliminary data.</text>
</comment>
<name>A0AAN8E7B0_CHAGU</name>
<protein>
    <submittedName>
        <fullName evidence="1">Uncharacterized protein</fullName>
    </submittedName>
</protein>
<accession>A0AAN8E7B0</accession>
<keyword evidence="2" id="KW-1185">Reference proteome</keyword>
<sequence length="72" mass="8174">MNVNHKCIKRTCGERVEAITLSISWSVHSGSSKTPLSNTLDDHQLISYTGCHSFISLWEYFTRPSFGCVCHR</sequence>
<gene>
    <name evidence="1" type="ORF">CgunFtcFv8_020447</name>
</gene>
<proteinExistence type="predicted"/>
<organism evidence="1 2">
    <name type="scientific">Champsocephalus gunnari</name>
    <name type="common">Mackerel icefish</name>
    <dbReference type="NCBI Taxonomy" id="52237"/>
    <lineage>
        <taxon>Eukaryota</taxon>
        <taxon>Metazoa</taxon>
        <taxon>Chordata</taxon>
        <taxon>Craniata</taxon>
        <taxon>Vertebrata</taxon>
        <taxon>Euteleostomi</taxon>
        <taxon>Actinopterygii</taxon>
        <taxon>Neopterygii</taxon>
        <taxon>Teleostei</taxon>
        <taxon>Neoteleostei</taxon>
        <taxon>Acanthomorphata</taxon>
        <taxon>Eupercaria</taxon>
        <taxon>Perciformes</taxon>
        <taxon>Notothenioidei</taxon>
        <taxon>Channichthyidae</taxon>
        <taxon>Champsocephalus</taxon>
    </lineage>
</organism>
<dbReference type="EMBL" id="JAURVH010001513">
    <property type="protein sequence ID" value="KAK5935050.1"/>
    <property type="molecule type" value="Genomic_DNA"/>
</dbReference>
<reference evidence="1 2" key="1">
    <citation type="journal article" date="2023" name="Mol. Biol. Evol.">
        <title>Genomics of Secondarily Temperate Adaptation in the Only Non-Antarctic Icefish.</title>
        <authorList>
            <person name="Rivera-Colon A.G."/>
            <person name="Rayamajhi N."/>
            <person name="Minhas B.F."/>
            <person name="Madrigal G."/>
            <person name="Bilyk K.T."/>
            <person name="Yoon V."/>
            <person name="Hune M."/>
            <person name="Gregory S."/>
            <person name="Cheng C.H.C."/>
            <person name="Catchen J.M."/>
        </authorList>
    </citation>
    <scope>NUCLEOTIDE SEQUENCE [LARGE SCALE GENOMIC DNA]</scope>
    <source>
        <tissue evidence="1">White muscle</tissue>
    </source>
</reference>
<dbReference type="AlphaFoldDB" id="A0AAN8E7B0"/>
<evidence type="ECO:0000313" key="2">
    <source>
        <dbReference type="Proteomes" id="UP001331515"/>
    </source>
</evidence>